<dbReference type="AlphaFoldDB" id="A0A8J7UUH5"/>
<dbReference type="SMART" id="SM00436">
    <property type="entry name" value="TOP1Bc"/>
    <property type="match status" value="1"/>
</dbReference>
<dbReference type="InterPro" id="IPR003601">
    <property type="entry name" value="Topo_IA_2"/>
</dbReference>
<dbReference type="EC" id="5.6.2.1" evidence="8"/>
<feature type="domain" description="Toprim" evidence="10">
    <location>
        <begin position="2"/>
        <end position="126"/>
    </location>
</feature>
<dbReference type="InterPro" id="IPR013824">
    <property type="entry name" value="Topo_IA_cen_sub1"/>
</dbReference>
<evidence type="ECO:0000256" key="8">
    <source>
        <dbReference type="HAMAP-Rule" id="MF_00952"/>
    </source>
</evidence>
<evidence type="ECO:0000256" key="9">
    <source>
        <dbReference type="SAM" id="MobiDB-lite"/>
    </source>
</evidence>
<dbReference type="GO" id="GO:0003677">
    <property type="term" value="F:DNA binding"/>
    <property type="evidence" value="ECO:0007669"/>
    <property type="project" value="UniProtKB-KW"/>
</dbReference>
<dbReference type="PANTHER" id="PTHR42785">
    <property type="entry name" value="DNA TOPOISOMERASE, TYPE IA, CORE"/>
    <property type="match status" value="1"/>
</dbReference>
<dbReference type="InterPro" id="IPR034149">
    <property type="entry name" value="TOPRIM_TopoI"/>
</dbReference>
<keyword evidence="7 8" id="KW-0413">Isomerase</keyword>
<comment type="subunit">
    <text evidence="8">Monomer.</text>
</comment>
<dbReference type="SMART" id="SM00437">
    <property type="entry name" value="TOP1Ac"/>
    <property type="match status" value="1"/>
</dbReference>
<dbReference type="PANTHER" id="PTHR42785:SF1">
    <property type="entry name" value="DNA TOPOISOMERASE"/>
    <property type="match status" value="1"/>
</dbReference>
<feature type="region of interest" description="Interaction with DNA" evidence="8">
    <location>
        <begin position="175"/>
        <end position="180"/>
    </location>
</feature>
<dbReference type="InterPro" id="IPR005733">
    <property type="entry name" value="TopoI_bac-type"/>
</dbReference>
<dbReference type="Gene3D" id="2.70.20.10">
    <property type="entry name" value="Topoisomerase I, domain 3"/>
    <property type="match status" value="1"/>
</dbReference>
<evidence type="ECO:0000256" key="1">
    <source>
        <dbReference type="ARBA" id="ARBA00000213"/>
    </source>
</evidence>
<gene>
    <name evidence="8 12" type="primary">topA</name>
    <name evidence="12" type="ORF">NATSA_02405</name>
</gene>
<evidence type="ECO:0000256" key="2">
    <source>
        <dbReference type="ARBA" id="ARBA00009446"/>
    </source>
</evidence>
<evidence type="ECO:0000313" key="12">
    <source>
        <dbReference type="EMBL" id="MBP3191507.1"/>
    </source>
</evidence>
<feature type="site" description="Interaction with DNA" evidence="8">
    <location>
        <position position="160"/>
    </location>
</feature>
<dbReference type="InterPro" id="IPR025589">
    <property type="entry name" value="Toprim_C_rpt"/>
</dbReference>
<proteinExistence type="inferred from homology"/>
<dbReference type="PROSITE" id="PS50880">
    <property type="entry name" value="TOPRIM"/>
    <property type="match status" value="1"/>
</dbReference>
<comment type="similarity">
    <text evidence="2 8">Belongs to the type IA topoisomerase family.</text>
</comment>
<keyword evidence="5 8" id="KW-0799">Topoisomerase</keyword>
<feature type="region of interest" description="Disordered" evidence="9">
    <location>
        <begin position="696"/>
        <end position="715"/>
    </location>
</feature>
<dbReference type="InterPro" id="IPR013826">
    <property type="entry name" value="Topo_IA_cen_sub3"/>
</dbReference>
<protein>
    <recommendedName>
        <fullName evidence="8">DNA topoisomerase 1</fullName>
        <ecNumber evidence="8">5.6.2.1</ecNumber>
    </recommendedName>
    <alternativeName>
        <fullName evidence="8">DNA topoisomerase I</fullName>
    </alternativeName>
</protein>
<dbReference type="InterPro" id="IPR028612">
    <property type="entry name" value="Topoisom_1_IA"/>
</dbReference>
<dbReference type="Gene3D" id="1.10.290.10">
    <property type="entry name" value="Topoisomerase I, domain 4"/>
    <property type="match status" value="1"/>
</dbReference>
<accession>A0A8J7UUH5</accession>
<dbReference type="EMBL" id="JAFIDN010000002">
    <property type="protein sequence ID" value="MBP3191507.1"/>
    <property type="molecule type" value="Genomic_DNA"/>
</dbReference>
<evidence type="ECO:0000259" key="10">
    <source>
        <dbReference type="PROSITE" id="PS50880"/>
    </source>
</evidence>
<dbReference type="InterPro" id="IPR000380">
    <property type="entry name" value="Topo_IA"/>
</dbReference>
<evidence type="ECO:0000259" key="11">
    <source>
        <dbReference type="PROSITE" id="PS52039"/>
    </source>
</evidence>
<feature type="domain" description="Topo IA-type catalytic" evidence="11">
    <location>
        <begin position="141"/>
        <end position="591"/>
    </location>
</feature>
<evidence type="ECO:0000256" key="4">
    <source>
        <dbReference type="ARBA" id="ARBA00022842"/>
    </source>
</evidence>
<evidence type="ECO:0000256" key="6">
    <source>
        <dbReference type="ARBA" id="ARBA00023125"/>
    </source>
</evidence>
<dbReference type="Pfam" id="PF01131">
    <property type="entry name" value="Topoisom_bac"/>
    <property type="match status" value="1"/>
</dbReference>
<evidence type="ECO:0000313" key="13">
    <source>
        <dbReference type="Proteomes" id="UP000673975"/>
    </source>
</evidence>
<dbReference type="CDD" id="cd03363">
    <property type="entry name" value="TOPRIM_TopoIA_TopoI"/>
    <property type="match status" value="1"/>
</dbReference>
<dbReference type="Proteomes" id="UP000673975">
    <property type="component" value="Unassembled WGS sequence"/>
</dbReference>
<keyword evidence="6 8" id="KW-0238">DNA-binding</keyword>
<feature type="site" description="Interaction with DNA" evidence="8">
    <location>
        <position position="32"/>
    </location>
</feature>
<dbReference type="InterPro" id="IPR013825">
    <property type="entry name" value="Topo_IA_cen_sub2"/>
</dbReference>
<name>A0A8J7UUH5_9BACT</name>
<evidence type="ECO:0000256" key="5">
    <source>
        <dbReference type="ARBA" id="ARBA00023029"/>
    </source>
</evidence>
<comment type="catalytic activity">
    <reaction evidence="1 8">
        <text>ATP-independent breakage of single-stranded DNA, followed by passage and rejoining.</text>
        <dbReference type="EC" id="5.6.2.1"/>
    </reaction>
</comment>
<dbReference type="InterPro" id="IPR006171">
    <property type="entry name" value="TOPRIM_dom"/>
</dbReference>
<dbReference type="InterPro" id="IPR023406">
    <property type="entry name" value="Topo_IA_AS"/>
</dbReference>
<dbReference type="PROSITE" id="PS00396">
    <property type="entry name" value="TOPO_IA_1"/>
    <property type="match status" value="1"/>
</dbReference>
<comment type="function">
    <text evidence="8">Releases the supercoiling and torsional tension of DNA, which is introduced during the DNA replication and transcription, by transiently cleaving and rejoining one strand of the DNA duplex. Introduces a single-strand break via transesterification at a target site in duplex DNA. The scissile phosphodiester is attacked by the catalytic tyrosine of the enzyme, resulting in the formation of a DNA-(5'-phosphotyrosyl)-enzyme intermediate and the expulsion of a 3'-OH DNA strand. The free DNA strand then undergoes passage around the unbroken strand, thus removing DNA supercoils. Finally, in the religation step, the DNA 3'-OH attacks the covalent intermediate to expel the active-site tyrosine and restore the DNA phosphodiester backbone.</text>
</comment>
<dbReference type="CDD" id="cd00186">
    <property type="entry name" value="TOP1Ac"/>
    <property type="match status" value="1"/>
</dbReference>
<dbReference type="Gene3D" id="1.10.460.10">
    <property type="entry name" value="Topoisomerase I, domain 2"/>
    <property type="match status" value="1"/>
</dbReference>
<dbReference type="RefSeq" id="WP_210510104.1">
    <property type="nucleotide sequence ID" value="NZ_JAFIDN010000002.1"/>
</dbReference>
<dbReference type="GO" id="GO:0046872">
    <property type="term" value="F:metal ion binding"/>
    <property type="evidence" value="ECO:0007669"/>
    <property type="project" value="UniProtKB-KW"/>
</dbReference>
<dbReference type="GO" id="GO:0006265">
    <property type="term" value="P:DNA topological change"/>
    <property type="evidence" value="ECO:0007669"/>
    <property type="project" value="UniProtKB-UniRule"/>
</dbReference>
<feature type="site" description="Interaction with DNA" evidence="8">
    <location>
        <position position="167"/>
    </location>
</feature>
<dbReference type="InterPro" id="IPR003602">
    <property type="entry name" value="Topo_IA_DNA-bd_dom"/>
</dbReference>
<keyword evidence="4" id="KW-0460">Magnesium</keyword>
<feature type="active site" description="O-(5'-phospho-DNA)-tyrosine intermediate" evidence="8">
    <location>
        <position position="324"/>
    </location>
</feature>
<dbReference type="SUPFAM" id="SSF56712">
    <property type="entry name" value="Prokaryotic type I DNA topoisomerase"/>
    <property type="match status" value="1"/>
</dbReference>
<evidence type="ECO:0000256" key="3">
    <source>
        <dbReference type="ARBA" id="ARBA00022723"/>
    </source>
</evidence>
<sequence>MKSLIIVESPTKAKTIKKFLPKHMSVDSCNGHIRDLPASAKEIPAKLKKNKWANLGIDLDNNYEPLYVIPPTKKKTVTRLKKLIKESDELILATDEDREGEGISWHIKDELKPKIPVKRMVFHEITEEAINKALKEFRDINMDLVDAQEARRIIDRLAGYTISPLLWKKIGPGLSAGRVQSVAVQLLVNRERERMKFRSGSYWDLKAVLNTSAENEQRDFEAEMTHLDDKRLAAGKDFDESTGKLKKPDKVVLLGGEEAGSLKDDLKKAKWTVSDIETKPQKRSPAPPFITSTLQQEANRKFGYSARDTMRIAQKLYEEGYITYMRTDSTNLSGQALNAARAAVESMYGEDYLSPSVRSFSGKSKGAQEAHEAIRPAGNTFRTPSDTPLSGREAKLYDLIWKRTMATQMAEARLEFTNVTIHATTEQSKATFRATGKKVLFPGFFRAYVEGSDDPDAMIEDRDKILPEMQKDQNIHCRDVVPVQHETKPPARFTEASLVKQLEKDGVGRPSTYATIIGTIMERDYVRKESNALVPTFTAFAVTELLEKHFPDLVDEQFTSEMEQRLDDIASGKEDRVNYLKSYYEGDNGLKNIVEKQESRIDPQEARHIELPVEGLNGMRVLLGRFGPYVQAKKEDGQEIMSSIPEGMSPADISADKLKKLIESTEHGPESLGRDPETGEDVFVLTGRYGPYVQLGEAKNNEKGKKPKRTSLPRGMNMEDVDLETALKLLSLPRSLGEHPETGKDVKAGIGRFGPYVVHDGTFQSLSKDDNILDIGLDRALELLKQKAQKKSRKTSSVVKDMGEHPETGENIQIMTGRYGPYVKYGKKNISIPRHKDAESIDMGSVLDLIKQKVG</sequence>
<reference evidence="12" key="1">
    <citation type="submission" date="2021-02" db="EMBL/GenBank/DDBJ databases">
        <title>Natronogracilivirga saccharolytica gen. nov. sp. nov. a new anaerobic, haloalkiliphilic carbohydrate-fermenting bacterium from soda lake and proposing of Cyclonatronumiaceae fam. nov. in the phylum Balneolaeota.</title>
        <authorList>
            <person name="Zhilina T.N."/>
            <person name="Sorokin D.Y."/>
            <person name="Zavarzina D.G."/>
            <person name="Toshchakov S.V."/>
            <person name="Kublanov I.V."/>
        </authorList>
    </citation>
    <scope>NUCLEOTIDE SEQUENCE</scope>
    <source>
        <strain evidence="12">Z-1702</strain>
    </source>
</reference>
<dbReference type="PRINTS" id="PR00417">
    <property type="entry name" value="PRTPISMRASEI"/>
</dbReference>
<feature type="site" description="Interaction with DNA" evidence="8">
    <location>
        <position position="523"/>
    </location>
</feature>
<dbReference type="NCBIfam" id="TIGR01051">
    <property type="entry name" value="topA_bact"/>
    <property type="match status" value="1"/>
</dbReference>
<feature type="site" description="Interaction with DNA" evidence="8">
    <location>
        <position position="155"/>
    </location>
</feature>
<dbReference type="InterPro" id="IPR023405">
    <property type="entry name" value="Topo_IA_core_domain"/>
</dbReference>
<dbReference type="Pfam" id="PF01751">
    <property type="entry name" value="Toprim"/>
    <property type="match status" value="1"/>
</dbReference>
<evidence type="ECO:0000256" key="7">
    <source>
        <dbReference type="ARBA" id="ARBA00023235"/>
    </source>
</evidence>
<dbReference type="Pfam" id="PF13368">
    <property type="entry name" value="Toprim_C_rpt"/>
    <property type="match status" value="4"/>
</dbReference>
<dbReference type="GO" id="GO:0003917">
    <property type="term" value="F:DNA topoisomerase type I (single strand cut, ATP-independent) activity"/>
    <property type="evidence" value="ECO:0007669"/>
    <property type="project" value="UniProtKB-UniRule"/>
</dbReference>
<dbReference type="Gene3D" id="3.40.50.140">
    <property type="match status" value="1"/>
</dbReference>
<feature type="site" description="Interaction with DNA" evidence="8">
    <location>
        <position position="326"/>
    </location>
</feature>
<feature type="site" description="Interaction with DNA" evidence="8">
    <location>
        <position position="152"/>
    </location>
</feature>
<comment type="caution">
    <text evidence="12">The sequence shown here is derived from an EMBL/GenBank/DDBJ whole genome shotgun (WGS) entry which is preliminary data.</text>
</comment>
<dbReference type="PROSITE" id="PS52039">
    <property type="entry name" value="TOPO_IA_2"/>
    <property type="match status" value="1"/>
</dbReference>
<dbReference type="InterPro" id="IPR013497">
    <property type="entry name" value="Topo_IA_cen"/>
</dbReference>
<keyword evidence="13" id="KW-1185">Reference proteome</keyword>
<dbReference type="SMART" id="SM00493">
    <property type="entry name" value="TOPRIM"/>
    <property type="match status" value="1"/>
</dbReference>
<keyword evidence="3" id="KW-0479">Metal-binding</keyword>
<organism evidence="12 13">
    <name type="scientific">Natronogracilivirga saccharolytica</name>
    <dbReference type="NCBI Taxonomy" id="2812953"/>
    <lineage>
        <taxon>Bacteria</taxon>
        <taxon>Pseudomonadati</taxon>
        <taxon>Balneolota</taxon>
        <taxon>Balneolia</taxon>
        <taxon>Balneolales</taxon>
        <taxon>Cyclonatronaceae</taxon>
        <taxon>Natronogracilivirga</taxon>
    </lineage>
</organism>
<feature type="site" description="Interaction with DNA" evidence="8">
    <location>
        <position position="151"/>
    </location>
</feature>
<dbReference type="HAMAP" id="MF_00952">
    <property type="entry name" value="Topoisom_1_prok"/>
    <property type="match status" value="1"/>
</dbReference>